<dbReference type="Proteomes" id="UP001168098">
    <property type="component" value="Unassembled WGS sequence"/>
</dbReference>
<feature type="compositionally biased region" description="Basic and acidic residues" evidence="1">
    <location>
        <begin position="161"/>
        <end position="170"/>
    </location>
</feature>
<dbReference type="GO" id="GO:0003729">
    <property type="term" value="F:mRNA binding"/>
    <property type="evidence" value="ECO:0007669"/>
    <property type="project" value="TreeGrafter"/>
</dbReference>
<dbReference type="InterPro" id="IPR039722">
    <property type="entry name" value="Upf3"/>
</dbReference>
<evidence type="ECO:0000313" key="3">
    <source>
        <dbReference type="Proteomes" id="UP001168098"/>
    </source>
</evidence>
<comment type="caution">
    <text evidence="2">The sequence shown here is derived from an EMBL/GenBank/DDBJ whole genome shotgun (WGS) entry which is preliminary data.</text>
</comment>
<feature type="compositionally biased region" description="Low complexity" evidence="1">
    <location>
        <begin position="171"/>
        <end position="183"/>
    </location>
</feature>
<organism evidence="2 3">
    <name type="scientific">Vitis rotundifolia</name>
    <name type="common">Muscadine grape</name>
    <dbReference type="NCBI Taxonomy" id="103349"/>
    <lineage>
        <taxon>Eukaryota</taxon>
        <taxon>Viridiplantae</taxon>
        <taxon>Streptophyta</taxon>
        <taxon>Embryophyta</taxon>
        <taxon>Tracheophyta</taxon>
        <taxon>Spermatophyta</taxon>
        <taxon>Magnoliopsida</taxon>
        <taxon>eudicotyledons</taxon>
        <taxon>Gunneridae</taxon>
        <taxon>Pentapetalae</taxon>
        <taxon>rosids</taxon>
        <taxon>Vitales</taxon>
        <taxon>Vitaceae</taxon>
        <taxon>Viteae</taxon>
        <taxon>Vitis</taxon>
    </lineage>
</organism>
<dbReference type="EMBL" id="JARBHA010000012">
    <property type="protein sequence ID" value="KAJ9687622.1"/>
    <property type="molecule type" value="Genomic_DNA"/>
</dbReference>
<proteinExistence type="predicted"/>
<dbReference type="GO" id="GO:0005737">
    <property type="term" value="C:cytoplasm"/>
    <property type="evidence" value="ECO:0007669"/>
    <property type="project" value="TreeGrafter"/>
</dbReference>
<accession>A0AA39DMP4</accession>
<dbReference type="PANTHER" id="PTHR13112:SF0">
    <property type="entry name" value="FI21285P1"/>
    <property type="match status" value="1"/>
</dbReference>
<name>A0AA39DMP4_VITRO</name>
<feature type="region of interest" description="Disordered" evidence="1">
    <location>
        <begin position="84"/>
        <end position="265"/>
    </location>
</feature>
<evidence type="ECO:0000256" key="1">
    <source>
        <dbReference type="SAM" id="MobiDB-lite"/>
    </source>
</evidence>
<dbReference type="GO" id="GO:0005730">
    <property type="term" value="C:nucleolus"/>
    <property type="evidence" value="ECO:0007669"/>
    <property type="project" value="TreeGrafter"/>
</dbReference>
<dbReference type="GO" id="GO:0045727">
    <property type="term" value="P:positive regulation of translation"/>
    <property type="evidence" value="ECO:0007669"/>
    <property type="project" value="TreeGrafter"/>
</dbReference>
<dbReference type="GO" id="GO:0000184">
    <property type="term" value="P:nuclear-transcribed mRNA catabolic process, nonsense-mediated decay"/>
    <property type="evidence" value="ECO:0007669"/>
    <property type="project" value="InterPro"/>
</dbReference>
<protein>
    <submittedName>
        <fullName evidence="2">Uncharacterized protein</fullName>
    </submittedName>
</protein>
<reference evidence="2 3" key="1">
    <citation type="journal article" date="2023" name="BMC Biotechnol.">
        <title>Vitis rotundifolia cv Carlos genome sequencing.</title>
        <authorList>
            <person name="Huff M."/>
            <person name="Hulse-Kemp A."/>
            <person name="Scheffler B."/>
            <person name="Youngblood R."/>
            <person name="Simpson S."/>
            <person name="Babiker E."/>
            <person name="Staton M."/>
        </authorList>
    </citation>
    <scope>NUCLEOTIDE SEQUENCE [LARGE SCALE GENOMIC DNA]</scope>
    <source>
        <tissue evidence="2">Leaf</tissue>
    </source>
</reference>
<feature type="compositionally biased region" description="Basic and acidic residues" evidence="1">
    <location>
        <begin position="138"/>
        <end position="154"/>
    </location>
</feature>
<sequence length="305" mass="33327">MLLLSDEQYVLRDTAKNTSAKDKSTFILVPKRDDQLLSDKSHLQQQNVTSPVKNILGANAPKQNQRREGSGRIIRSILLNKDARQSQSSMFQSEQQFQASNLEKEKRPPRPPHIQLASKETNGAQDDKGVGNDVHSFVSEKQDKRTRNKDRPDRGVWTPLRRSDGSHASDESLSSSASQPTSSDFPEGSHGEMRSDMSNARSGEVKALGSGRGGHSALDNGSHKHSGRRGPTHSVKDADGSSIVSEGKHSKRGGAPGYGSHEVEPADRMDRSLYWAVIRIKPQPNGSKSPIHSHGWMTSVGGSVK</sequence>
<gene>
    <name evidence="2" type="ORF">PVL29_016202</name>
</gene>
<dbReference type="PANTHER" id="PTHR13112">
    <property type="entry name" value="UPF3 REGULATOR OF NONSENSE TRANSCRIPTS-LIKE PROTEIN"/>
    <property type="match status" value="1"/>
</dbReference>
<feature type="region of interest" description="Disordered" evidence="1">
    <location>
        <begin position="283"/>
        <end position="305"/>
    </location>
</feature>
<feature type="compositionally biased region" description="Low complexity" evidence="1">
    <location>
        <begin position="85"/>
        <end position="100"/>
    </location>
</feature>
<evidence type="ECO:0000313" key="2">
    <source>
        <dbReference type="EMBL" id="KAJ9687622.1"/>
    </source>
</evidence>
<dbReference type="AlphaFoldDB" id="A0AA39DMP4"/>
<keyword evidence="3" id="KW-1185">Reference proteome</keyword>